<dbReference type="RefSeq" id="WP_073070954.1">
    <property type="nucleotide sequence ID" value="NZ_MPPI01000009.1"/>
</dbReference>
<feature type="transmembrane region" description="Helical" evidence="1">
    <location>
        <begin position="367"/>
        <end position="388"/>
    </location>
</feature>
<dbReference type="AlphaFoldDB" id="A0A2T1DI42"/>
<protein>
    <recommendedName>
        <fullName evidence="4">Glycosyltransferase RgtA/B/C/D-like domain-containing protein</fullName>
    </recommendedName>
</protein>
<reference evidence="2 3" key="2">
    <citation type="submission" date="2018-03" db="EMBL/GenBank/DDBJ databases">
        <title>The ancient ancestry and fast evolution of plastids.</title>
        <authorList>
            <person name="Moore K.R."/>
            <person name="Magnabosco C."/>
            <person name="Momper L."/>
            <person name="Gold D.A."/>
            <person name="Bosak T."/>
            <person name="Fournier G.P."/>
        </authorList>
    </citation>
    <scope>NUCLEOTIDE SEQUENCE [LARGE SCALE GENOMIC DNA]</scope>
    <source>
        <strain evidence="2 3">ULC007</strain>
    </source>
</reference>
<feature type="transmembrane region" description="Helical" evidence="1">
    <location>
        <begin position="98"/>
        <end position="116"/>
    </location>
</feature>
<dbReference type="OrthoDB" id="5443342at2"/>
<feature type="transmembrane region" description="Helical" evidence="1">
    <location>
        <begin position="400"/>
        <end position="422"/>
    </location>
</feature>
<evidence type="ECO:0000256" key="1">
    <source>
        <dbReference type="SAM" id="Phobius"/>
    </source>
</evidence>
<evidence type="ECO:0000313" key="2">
    <source>
        <dbReference type="EMBL" id="PSB20158.1"/>
    </source>
</evidence>
<evidence type="ECO:0000313" key="3">
    <source>
        <dbReference type="Proteomes" id="UP000238634"/>
    </source>
</evidence>
<dbReference type="EMBL" id="PVWG01000007">
    <property type="protein sequence ID" value="PSB20158.1"/>
    <property type="molecule type" value="Genomic_DNA"/>
</dbReference>
<feature type="transmembrane region" description="Helical" evidence="1">
    <location>
        <begin position="338"/>
        <end position="355"/>
    </location>
</feature>
<keyword evidence="1" id="KW-0472">Membrane</keyword>
<keyword evidence="1" id="KW-0812">Transmembrane</keyword>
<proteinExistence type="predicted"/>
<keyword evidence="1" id="KW-1133">Transmembrane helix</keyword>
<reference evidence="2 3" key="1">
    <citation type="submission" date="2018-02" db="EMBL/GenBank/DDBJ databases">
        <authorList>
            <person name="Cohen D.B."/>
            <person name="Kent A.D."/>
        </authorList>
    </citation>
    <scope>NUCLEOTIDE SEQUENCE [LARGE SCALE GENOMIC DNA]</scope>
    <source>
        <strain evidence="2 3">ULC007</strain>
    </source>
</reference>
<accession>A0A2T1DI42</accession>
<feature type="transmembrane region" description="Helical" evidence="1">
    <location>
        <begin position="234"/>
        <end position="253"/>
    </location>
</feature>
<evidence type="ECO:0008006" key="4">
    <source>
        <dbReference type="Google" id="ProtNLM"/>
    </source>
</evidence>
<name>A0A2T1DI42_9CYAN</name>
<feature type="transmembrane region" description="Helical" evidence="1">
    <location>
        <begin position="297"/>
        <end position="317"/>
    </location>
</feature>
<feature type="transmembrane region" description="Helical" evidence="1">
    <location>
        <begin position="122"/>
        <end position="141"/>
    </location>
</feature>
<comment type="caution">
    <text evidence="2">The sequence shown here is derived from an EMBL/GenBank/DDBJ whole genome shotgun (WGS) entry which is preliminary data.</text>
</comment>
<organism evidence="2 3">
    <name type="scientific">Phormidesmis priestleyi ULC007</name>
    <dbReference type="NCBI Taxonomy" id="1920490"/>
    <lineage>
        <taxon>Bacteria</taxon>
        <taxon>Bacillati</taxon>
        <taxon>Cyanobacteriota</taxon>
        <taxon>Cyanophyceae</taxon>
        <taxon>Leptolyngbyales</taxon>
        <taxon>Leptolyngbyaceae</taxon>
        <taxon>Phormidesmis</taxon>
    </lineage>
</organism>
<gene>
    <name evidence="2" type="ORF">C7B65_08900</name>
</gene>
<dbReference type="Proteomes" id="UP000238634">
    <property type="component" value="Unassembled WGS sequence"/>
</dbReference>
<keyword evidence="3" id="KW-1185">Reference proteome</keyword>
<sequence length="595" mass="67048">MNIRAVSLAIAHRFRSAELWLVLSLAFAALYGGLALQEAFSSEYVIQDDARVYLIWMQRFLDPQLFPQDLMADYFQSVTPWGLGTLYRMMAMGISPLVFSKLLPLVLSLLVGWYGYRLTVQLFPIPIAGFFSSVILLQSCWQRDDLASASPRSFWELLLIAFLYYLARQAWILLAITVLVMSLFCPLSAVLIALFISLRCLWFVGSSIRANRVRSLKRSSLRSWIAADWFPKPLRLELGILVLTIAALLPYVLSQSEFAPTVTAAQARTMPEFLPGGRLPFFFPSFFGFWLDGTDSGIQITANPPLITIGLLLPWLLKFRPQIPLLKQLRSEWKLLPQLALSGVVGFLIAHIMFAKLHFPSRYTTHSWRVAMAISAGIVLAIGLNSLLNWARQARSSVRNLLVHGMVGVWIVAAALYPHLVWKEFPKMGYVTGGNPALYRFLQASPKSSLTAYLGLDGSNLPMFGQRSTLTAQEYAVPFHLGYYNQIRQRTIELLKAQYSPDLALAKRLIQQYRINYWLIDQAAFKPEYLRSYRWFRLFEPETGRAIAYLKAGKLGAIAQVMPQCRLTTAGGVTILDGQCILKQKQISAAPTDAV</sequence>